<accession>A0ABQ4A7U9</accession>
<protein>
    <recommendedName>
        <fullName evidence="6">Transposase</fullName>
    </recommendedName>
</protein>
<proteinExistence type="predicted"/>
<name>A0ABQ4A7U9_9ACTN</name>
<evidence type="ECO:0008006" key="6">
    <source>
        <dbReference type="Google" id="ProtNLM"/>
    </source>
</evidence>
<evidence type="ECO:0000256" key="1">
    <source>
        <dbReference type="SAM" id="MobiDB-lite"/>
    </source>
</evidence>
<evidence type="ECO:0000313" key="5">
    <source>
        <dbReference type="Proteomes" id="UP000603200"/>
    </source>
</evidence>
<feature type="domain" description="Transposase IS110-like N-terminal" evidence="2">
    <location>
        <begin position="31"/>
        <end position="160"/>
    </location>
</feature>
<dbReference type="EMBL" id="BOMN01000164">
    <property type="protein sequence ID" value="GIE26942.1"/>
    <property type="molecule type" value="Genomic_DNA"/>
</dbReference>
<evidence type="ECO:0000259" key="2">
    <source>
        <dbReference type="Pfam" id="PF01548"/>
    </source>
</evidence>
<dbReference type="PANTHER" id="PTHR33055:SF16">
    <property type="entry name" value="TRANSPOSASE FOR INSERTION SEQUENCE ELEMENT IS1547"/>
    <property type="match status" value="1"/>
</dbReference>
<dbReference type="InterPro" id="IPR003346">
    <property type="entry name" value="Transposase_20"/>
</dbReference>
<dbReference type="PANTHER" id="PTHR33055">
    <property type="entry name" value="TRANSPOSASE FOR INSERTION SEQUENCE ELEMENT IS1111A"/>
    <property type="match status" value="1"/>
</dbReference>
<reference evidence="4 5" key="1">
    <citation type="submission" date="2021-01" db="EMBL/GenBank/DDBJ databases">
        <title>Whole genome shotgun sequence of Actinoplanes humidus NBRC 14915.</title>
        <authorList>
            <person name="Komaki H."/>
            <person name="Tamura T."/>
        </authorList>
    </citation>
    <scope>NUCLEOTIDE SEQUENCE [LARGE SCALE GENOMIC DNA]</scope>
    <source>
        <strain evidence="4 5">NBRC 14915</strain>
    </source>
</reference>
<dbReference type="Pfam" id="PF02371">
    <property type="entry name" value="Transposase_20"/>
    <property type="match status" value="1"/>
</dbReference>
<keyword evidence="5" id="KW-1185">Reference proteome</keyword>
<dbReference type="Pfam" id="PF01548">
    <property type="entry name" value="DEDD_Tnp_IS110"/>
    <property type="match status" value="1"/>
</dbReference>
<evidence type="ECO:0000259" key="3">
    <source>
        <dbReference type="Pfam" id="PF02371"/>
    </source>
</evidence>
<sequence length="388" mass="42238">MSLTARLGRGDRWDRSLVAVHRGFGVTHSWGRFGSDSEGYQAMLAASRKHTDRIWAVEGCSGIGRHVAQRLVADGETVVDVPAELSARARVFSTGQGRKSDPVDAHSVAVVALHTPGLRQVVIDGTTVALRLLVDRRDQLGCVRTEIVSRLPHLLLELVPGGAKKFLSAQQARALLNTVRPRDVVGKTRRWPACELIHELVTIDKKIKVANAELTELVASTGSRLQELHGIGASGAARLIGDIADVSRFTSRGHFASWNGTAPIVASCGDQNRHRLSRAGNRRINRVLHIMAVVRLRNDTEGRRYYRRKLAEGKTTMEAMRGLKRRLSDVVYRQMTADAKELRTGPGGQTGATLQSSAADPNPKVDTSEKSLPGPAKDHLRTPLPAAS</sequence>
<gene>
    <name evidence="4" type="ORF">Ahu01nite_100440</name>
</gene>
<dbReference type="NCBIfam" id="NF033542">
    <property type="entry name" value="transpos_IS110"/>
    <property type="match status" value="1"/>
</dbReference>
<feature type="domain" description="Transposase IS116/IS110/IS902 C-terminal" evidence="3">
    <location>
        <begin position="223"/>
        <end position="307"/>
    </location>
</feature>
<comment type="caution">
    <text evidence="4">The sequence shown here is derived from an EMBL/GenBank/DDBJ whole genome shotgun (WGS) entry which is preliminary data.</text>
</comment>
<dbReference type="RefSeq" id="WP_239159806.1">
    <property type="nucleotide sequence ID" value="NZ_BAAATV010000004.1"/>
</dbReference>
<organism evidence="4 5">
    <name type="scientific">Winogradskya humida</name>
    <dbReference type="NCBI Taxonomy" id="113566"/>
    <lineage>
        <taxon>Bacteria</taxon>
        <taxon>Bacillati</taxon>
        <taxon>Actinomycetota</taxon>
        <taxon>Actinomycetes</taxon>
        <taxon>Micromonosporales</taxon>
        <taxon>Micromonosporaceae</taxon>
        <taxon>Winogradskya</taxon>
    </lineage>
</organism>
<evidence type="ECO:0000313" key="4">
    <source>
        <dbReference type="EMBL" id="GIE26942.1"/>
    </source>
</evidence>
<dbReference type="InterPro" id="IPR047650">
    <property type="entry name" value="Transpos_IS110"/>
</dbReference>
<feature type="region of interest" description="Disordered" evidence="1">
    <location>
        <begin position="338"/>
        <end position="388"/>
    </location>
</feature>
<dbReference type="InterPro" id="IPR002525">
    <property type="entry name" value="Transp_IS110-like_N"/>
</dbReference>
<dbReference type="Proteomes" id="UP000603200">
    <property type="component" value="Unassembled WGS sequence"/>
</dbReference>